<dbReference type="AlphaFoldDB" id="I4A1R7"/>
<dbReference type="RefSeq" id="WP_014791426.1">
    <property type="nucleotide sequence ID" value="NC_018016.1"/>
</dbReference>
<dbReference type="EMBL" id="CP003283">
    <property type="protein sequence ID" value="AFL97901.1"/>
    <property type="molecule type" value="Genomic_DNA"/>
</dbReference>
<evidence type="ECO:0000313" key="2">
    <source>
        <dbReference type="EMBL" id="AFL97901.1"/>
    </source>
</evidence>
<accession>I4A1R7</accession>
<protein>
    <submittedName>
        <fullName evidence="2">Uncharacterized protein</fullName>
    </submittedName>
</protein>
<feature type="signal peptide" evidence="1">
    <location>
        <begin position="1"/>
        <end position="18"/>
    </location>
</feature>
<dbReference type="HOGENOM" id="CLU_1249581_0_0_10"/>
<keyword evidence="3" id="KW-1185">Reference proteome</keyword>
<name>I4A1R7_ORNRL</name>
<reference evidence="2 3" key="1">
    <citation type="submission" date="2012-06" db="EMBL/GenBank/DDBJ databases">
        <title>The complete genome of Ornithobacterium rhinotracheale DSM 15997.</title>
        <authorList>
            <consortium name="US DOE Joint Genome Institute (JGI-PGF)"/>
            <person name="Lucas S."/>
            <person name="Copeland A."/>
            <person name="Lapidus A."/>
            <person name="Goodwin L."/>
            <person name="Pitluck S."/>
            <person name="Peters L."/>
            <person name="Mikhailova N."/>
            <person name="Teshima H."/>
            <person name="Kyrpides N."/>
            <person name="Mavromatis K."/>
            <person name="Pagani I."/>
            <person name="Ivanova N."/>
            <person name="Ovchinnikova G."/>
            <person name="Zeytun A."/>
            <person name="Detter J.C."/>
            <person name="Han C."/>
            <person name="Land M."/>
            <person name="Hauser L."/>
            <person name="Markowitz V."/>
            <person name="Cheng J.-F."/>
            <person name="Hugenholtz P."/>
            <person name="Woyke T."/>
            <person name="Wu D."/>
            <person name="Lang E."/>
            <person name="Kopitz M."/>
            <person name="Brambilla E."/>
            <person name="Klenk H.-P."/>
            <person name="Eisen J.A."/>
        </authorList>
    </citation>
    <scope>NUCLEOTIDE SEQUENCE [LARGE SCALE GENOMIC DNA]</scope>
    <source>
        <strain evidence="3">ATCC 51463 / DSM 15997 / CCUG 23171 / LMG 9086</strain>
    </source>
</reference>
<dbReference type="GeneID" id="97258361"/>
<dbReference type="GeneID" id="71569807"/>
<dbReference type="KEGG" id="orh:Ornrh_1747"/>
<feature type="chain" id="PRO_5003685263" evidence="1">
    <location>
        <begin position="19"/>
        <end position="221"/>
    </location>
</feature>
<proteinExistence type="predicted"/>
<organism evidence="2 3">
    <name type="scientific">Ornithobacterium rhinotracheale (strain ATCC 51463 / DSM 15997 / CCUG 23171 / CIP 104009 / LMG 9086)</name>
    <dbReference type="NCBI Taxonomy" id="867902"/>
    <lineage>
        <taxon>Bacteria</taxon>
        <taxon>Pseudomonadati</taxon>
        <taxon>Bacteroidota</taxon>
        <taxon>Flavobacteriia</taxon>
        <taxon>Flavobacteriales</taxon>
        <taxon>Weeksellaceae</taxon>
        <taxon>Ornithobacterium</taxon>
    </lineage>
</organism>
<sequence length="221" mass="26613">MRIIILVVLMLINTSCRAQVDNKINNEKMKHFDIEKFEKNKGKQGYYNEYHYSLNNKKIREFSYYKENEIKYKREISQLFHPVHYIYVYDKEGNISTEIEEFNNSIISIKQYNSLGKIINEEKYNNYFNYGFQQIREIVLKEKGVDIYDQRQAMVNRVEGDETTRILKKYYQVHILKSELLNGEWYSVPAESFFIDDETGEILTEETIKEKISSTSYRTYN</sequence>
<gene>
    <name evidence="2" type="ordered locus">Ornrh_1747</name>
</gene>
<dbReference type="eggNOG" id="ENOG5033M8G">
    <property type="taxonomic scope" value="Bacteria"/>
</dbReference>
<keyword evidence="1" id="KW-0732">Signal</keyword>
<evidence type="ECO:0000256" key="1">
    <source>
        <dbReference type="SAM" id="SignalP"/>
    </source>
</evidence>
<evidence type="ECO:0000313" key="3">
    <source>
        <dbReference type="Proteomes" id="UP000006051"/>
    </source>
</evidence>
<dbReference type="Proteomes" id="UP000006051">
    <property type="component" value="Chromosome"/>
</dbReference>